<evidence type="ECO:0000313" key="2">
    <source>
        <dbReference type="EMBL" id="KAK3774533.1"/>
    </source>
</evidence>
<name>A0AAE0ZS05_9GAST</name>
<accession>A0AAE0ZS05</accession>
<feature type="region of interest" description="Disordered" evidence="1">
    <location>
        <begin position="1"/>
        <end position="31"/>
    </location>
</feature>
<feature type="compositionally biased region" description="Polar residues" evidence="1">
    <location>
        <begin position="1"/>
        <end position="19"/>
    </location>
</feature>
<protein>
    <submittedName>
        <fullName evidence="2">Uncharacterized protein</fullName>
    </submittedName>
</protein>
<dbReference type="AlphaFoldDB" id="A0AAE0ZS05"/>
<gene>
    <name evidence="2" type="ORF">RRG08_049469</name>
</gene>
<dbReference type="Proteomes" id="UP001283361">
    <property type="component" value="Unassembled WGS sequence"/>
</dbReference>
<evidence type="ECO:0000313" key="3">
    <source>
        <dbReference type="Proteomes" id="UP001283361"/>
    </source>
</evidence>
<sequence>MNGTDVTGYPSPTQAQTSTKGRHSEEPGTVPALVSPNIVSVRRCLRSRSSCRQEALASCFFLPLLYAGLYLETAIRSDGI</sequence>
<reference evidence="2" key="1">
    <citation type="journal article" date="2023" name="G3 (Bethesda)">
        <title>A reference genome for the long-term kleptoplast-retaining sea slug Elysia crispata morphotype clarki.</title>
        <authorList>
            <person name="Eastman K.E."/>
            <person name="Pendleton A.L."/>
            <person name="Shaikh M.A."/>
            <person name="Suttiyut T."/>
            <person name="Ogas R."/>
            <person name="Tomko P."/>
            <person name="Gavelis G."/>
            <person name="Widhalm J.R."/>
            <person name="Wisecaver J.H."/>
        </authorList>
    </citation>
    <scope>NUCLEOTIDE SEQUENCE</scope>
    <source>
        <strain evidence="2">ECLA1</strain>
    </source>
</reference>
<dbReference type="EMBL" id="JAWDGP010003406">
    <property type="protein sequence ID" value="KAK3774533.1"/>
    <property type="molecule type" value="Genomic_DNA"/>
</dbReference>
<proteinExistence type="predicted"/>
<evidence type="ECO:0000256" key="1">
    <source>
        <dbReference type="SAM" id="MobiDB-lite"/>
    </source>
</evidence>
<organism evidence="2 3">
    <name type="scientific">Elysia crispata</name>
    <name type="common">lettuce slug</name>
    <dbReference type="NCBI Taxonomy" id="231223"/>
    <lineage>
        <taxon>Eukaryota</taxon>
        <taxon>Metazoa</taxon>
        <taxon>Spiralia</taxon>
        <taxon>Lophotrochozoa</taxon>
        <taxon>Mollusca</taxon>
        <taxon>Gastropoda</taxon>
        <taxon>Heterobranchia</taxon>
        <taxon>Euthyneura</taxon>
        <taxon>Panpulmonata</taxon>
        <taxon>Sacoglossa</taxon>
        <taxon>Placobranchoidea</taxon>
        <taxon>Plakobranchidae</taxon>
        <taxon>Elysia</taxon>
    </lineage>
</organism>
<keyword evidence="3" id="KW-1185">Reference proteome</keyword>
<comment type="caution">
    <text evidence="2">The sequence shown here is derived from an EMBL/GenBank/DDBJ whole genome shotgun (WGS) entry which is preliminary data.</text>
</comment>